<dbReference type="AlphaFoldDB" id="A0A6J4VH32"/>
<name>A0A6J4VH32_9BACT</name>
<feature type="compositionally biased region" description="Basic residues" evidence="1">
    <location>
        <begin position="49"/>
        <end position="69"/>
    </location>
</feature>
<feature type="region of interest" description="Disordered" evidence="1">
    <location>
        <begin position="23"/>
        <end position="69"/>
    </location>
</feature>
<reference evidence="2" key="1">
    <citation type="submission" date="2020-02" db="EMBL/GenBank/DDBJ databases">
        <authorList>
            <person name="Meier V. D."/>
        </authorList>
    </citation>
    <scope>NUCLEOTIDE SEQUENCE</scope>
    <source>
        <strain evidence="2">AVDCRST_MAG59</strain>
    </source>
</reference>
<gene>
    <name evidence="2" type="ORF">AVDCRST_MAG59-4331</name>
</gene>
<feature type="non-terminal residue" evidence="2">
    <location>
        <position position="1"/>
    </location>
</feature>
<sequence>GRFAIRSADAPLVVAAVTPCPPRRSCAGRVERPRQPPGAGHCGADGGRLRHGSLRRERRLPRRRPRPLHRRNLRRRGVLLLRGRLRAWLYLLRRRHLLPPGRRRVLRLRRRVRRLRRPMRRRHLRQRPVRHVPRPLRRRLRLLRQRRLLPDRPRLRHRRRLRVLRQPVPARPLPRRLLRPGVRLLPARRDLPRRRMHPAGGV</sequence>
<evidence type="ECO:0000256" key="1">
    <source>
        <dbReference type="SAM" id="MobiDB-lite"/>
    </source>
</evidence>
<feature type="non-terminal residue" evidence="2">
    <location>
        <position position="202"/>
    </location>
</feature>
<organism evidence="2">
    <name type="scientific">uncultured Thermomicrobiales bacterium</name>
    <dbReference type="NCBI Taxonomy" id="1645740"/>
    <lineage>
        <taxon>Bacteria</taxon>
        <taxon>Pseudomonadati</taxon>
        <taxon>Thermomicrobiota</taxon>
        <taxon>Thermomicrobia</taxon>
        <taxon>Thermomicrobiales</taxon>
        <taxon>environmental samples</taxon>
    </lineage>
</organism>
<protein>
    <submittedName>
        <fullName evidence="2">Uncharacterized protein</fullName>
    </submittedName>
</protein>
<dbReference type="EMBL" id="CADCWF010000317">
    <property type="protein sequence ID" value="CAA9577745.1"/>
    <property type="molecule type" value="Genomic_DNA"/>
</dbReference>
<evidence type="ECO:0000313" key="2">
    <source>
        <dbReference type="EMBL" id="CAA9577745.1"/>
    </source>
</evidence>
<accession>A0A6J4VH32</accession>
<proteinExistence type="predicted"/>